<sequence>MLTRLLLRFSALGLKFALAIVVARTLGFDAIAAYGLAVAASVIASKVLGLGFSPELNRRLSETNPLPAIAHARRLCVVYGALYVLLAAALAVVTLNEPAAALLARFGLPASLAWSVLLVALSEHAAFEANGWLFSLHQPRAASLLLFMRTGAWAGIACAGLLSGAMQSIETVFAIWVAVNACVVVACLRRIDTFARRVHGIRFPGCEAHPGSVLPVWLRGLPFYAAGVLLAALQYAERFVAGGQVSADALGQYVFAWSIANAVQTVAFATVVATAGPRFVRTLADTPGAFLRQVRRAVAASVAVTLLASAAIAVACRDLFAFAHQPADAGHAALLAVLLASFVLRAAADVLWTAAIAVRAGSIVLVALTAIALLYLPLASQLIAREGVVGAAFAHLATSVAIAAMLALSVARLARRHRLAAQKTELRHAG</sequence>
<reference evidence="7" key="1">
    <citation type="submission" date="2020-12" db="EMBL/GenBank/DDBJ databases">
        <title>Burkholderia cepacia complex in Mexico.</title>
        <authorList>
            <person name="Estrada P."/>
        </authorList>
    </citation>
    <scope>NUCLEOTIDE SEQUENCE</scope>
    <source>
        <strain evidence="7">871</strain>
    </source>
</reference>
<feature type="transmembrane region" description="Helical" evidence="6">
    <location>
        <begin position="212"/>
        <end position="235"/>
    </location>
</feature>
<evidence type="ECO:0000313" key="7">
    <source>
        <dbReference type="EMBL" id="MBH9700189.1"/>
    </source>
</evidence>
<comment type="caution">
    <text evidence="7">The sequence shown here is derived from an EMBL/GenBank/DDBJ whole genome shotgun (WGS) entry which is preliminary data.</text>
</comment>
<keyword evidence="3 6" id="KW-0812">Transmembrane</keyword>
<evidence type="ECO:0000256" key="1">
    <source>
        <dbReference type="ARBA" id="ARBA00004651"/>
    </source>
</evidence>
<evidence type="ECO:0000256" key="6">
    <source>
        <dbReference type="SAM" id="Phobius"/>
    </source>
</evidence>
<feature type="transmembrane region" description="Helical" evidence="6">
    <location>
        <begin position="75"/>
        <end position="93"/>
    </location>
</feature>
<evidence type="ECO:0000256" key="4">
    <source>
        <dbReference type="ARBA" id="ARBA00022989"/>
    </source>
</evidence>
<evidence type="ECO:0000313" key="8">
    <source>
        <dbReference type="Proteomes" id="UP000645612"/>
    </source>
</evidence>
<dbReference type="Proteomes" id="UP000645612">
    <property type="component" value="Unassembled WGS sequence"/>
</dbReference>
<dbReference type="GO" id="GO:0005886">
    <property type="term" value="C:plasma membrane"/>
    <property type="evidence" value="ECO:0007669"/>
    <property type="project" value="UniProtKB-SubCell"/>
</dbReference>
<keyword evidence="2" id="KW-1003">Cell membrane</keyword>
<comment type="subcellular location">
    <subcellularLocation>
        <location evidence="1">Cell membrane</location>
        <topology evidence="1">Multi-pass membrane protein</topology>
    </subcellularLocation>
</comment>
<gene>
    <name evidence="7" type="ORF">JAO13_27470</name>
</gene>
<evidence type="ECO:0000256" key="3">
    <source>
        <dbReference type="ARBA" id="ARBA00022692"/>
    </source>
</evidence>
<feature type="transmembrane region" description="Helical" evidence="6">
    <location>
        <begin position="142"/>
        <end position="166"/>
    </location>
</feature>
<organism evidence="7 8">
    <name type="scientific">Burkholderia cepacia</name>
    <name type="common">Pseudomonas cepacia</name>
    <dbReference type="NCBI Taxonomy" id="292"/>
    <lineage>
        <taxon>Bacteria</taxon>
        <taxon>Pseudomonadati</taxon>
        <taxon>Pseudomonadota</taxon>
        <taxon>Betaproteobacteria</taxon>
        <taxon>Burkholderiales</taxon>
        <taxon>Burkholderiaceae</taxon>
        <taxon>Burkholderia</taxon>
        <taxon>Burkholderia cepacia complex</taxon>
    </lineage>
</organism>
<dbReference type="RefSeq" id="WP_176131076.1">
    <property type="nucleotide sequence ID" value="NZ_CADDZZ010000016.1"/>
</dbReference>
<feature type="transmembrane region" description="Helical" evidence="6">
    <location>
        <begin position="329"/>
        <end position="348"/>
    </location>
</feature>
<feature type="transmembrane region" description="Helical" evidence="6">
    <location>
        <begin position="172"/>
        <end position="191"/>
    </location>
</feature>
<keyword evidence="5 6" id="KW-0472">Membrane</keyword>
<protein>
    <submittedName>
        <fullName evidence="7">Polysaccharide biosynthesis protein</fullName>
    </submittedName>
</protein>
<proteinExistence type="predicted"/>
<keyword evidence="4 6" id="KW-1133">Transmembrane helix</keyword>
<feature type="transmembrane region" description="Helical" evidence="6">
    <location>
        <begin position="392"/>
        <end position="414"/>
    </location>
</feature>
<dbReference type="PANTHER" id="PTHR30250">
    <property type="entry name" value="PST FAMILY PREDICTED COLANIC ACID TRANSPORTER"/>
    <property type="match status" value="1"/>
</dbReference>
<dbReference type="AlphaFoldDB" id="A0A8I1AS86"/>
<feature type="transmembrane region" description="Helical" evidence="6">
    <location>
        <begin position="33"/>
        <end position="54"/>
    </location>
</feature>
<evidence type="ECO:0000256" key="5">
    <source>
        <dbReference type="ARBA" id="ARBA00023136"/>
    </source>
</evidence>
<feature type="transmembrane region" description="Helical" evidence="6">
    <location>
        <begin position="360"/>
        <end position="380"/>
    </location>
</feature>
<feature type="transmembrane region" description="Helical" evidence="6">
    <location>
        <begin position="297"/>
        <end position="323"/>
    </location>
</feature>
<name>A0A8I1AS86_BURCE</name>
<evidence type="ECO:0000256" key="2">
    <source>
        <dbReference type="ARBA" id="ARBA00022475"/>
    </source>
</evidence>
<dbReference type="EMBL" id="JAEDXG010000030">
    <property type="protein sequence ID" value="MBH9700189.1"/>
    <property type="molecule type" value="Genomic_DNA"/>
</dbReference>
<dbReference type="PANTHER" id="PTHR30250:SF11">
    <property type="entry name" value="O-ANTIGEN TRANSPORTER-RELATED"/>
    <property type="match status" value="1"/>
</dbReference>
<accession>A0A8I1AS86</accession>
<feature type="transmembrane region" description="Helical" evidence="6">
    <location>
        <begin position="255"/>
        <end position="276"/>
    </location>
</feature>
<dbReference type="InterPro" id="IPR050833">
    <property type="entry name" value="Poly_Biosynth_Transport"/>
</dbReference>